<evidence type="ECO:0000313" key="12">
    <source>
        <dbReference type="Proteomes" id="UP000466442"/>
    </source>
</evidence>
<name>A0A8S9XCA1_APOLU</name>
<dbReference type="InterPro" id="IPR041569">
    <property type="entry name" value="AAA_lid_3"/>
</dbReference>
<dbReference type="AlphaFoldDB" id="A0A8S9XCA1"/>
<gene>
    <name evidence="8" type="primary">KATNA1</name>
    <name evidence="11" type="ORF">GE061_019869</name>
</gene>
<keyword evidence="12" id="KW-1185">Reference proteome</keyword>
<accession>A0A8S9XCA1</accession>
<reference evidence="11" key="1">
    <citation type="journal article" date="2021" name="Mol. Ecol. Resour.">
        <title>Apolygus lucorum genome provides insights into omnivorousness and mesophyll feeding.</title>
        <authorList>
            <person name="Liu Y."/>
            <person name="Liu H."/>
            <person name="Wang H."/>
            <person name="Huang T."/>
            <person name="Liu B."/>
            <person name="Yang B."/>
            <person name="Yin L."/>
            <person name="Li B."/>
            <person name="Zhang Y."/>
            <person name="Zhang S."/>
            <person name="Jiang F."/>
            <person name="Zhang X."/>
            <person name="Ren Y."/>
            <person name="Wang B."/>
            <person name="Wang S."/>
            <person name="Lu Y."/>
            <person name="Wu K."/>
            <person name="Fan W."/>
            <person name="Wang G."/>
        </authorList>
    </citation>
    <scope>NUCLEOTIDE SEQUENCE</scope>
    <source>
        <strain evidence="11">12Hb</strain>
    </source>
</reference>
<feature type="compositionally biased region" description="Basic and acidic residues" evidence="9">
    <location>
        <begin position="178"/>
        <end position="189"/>
    </location>
</feature>
<organism evidence="11 12">
    <name type="scientific">Apolygus lucorum</name>
    <name type="common">Small green plant bug</name>
    <name type="synonym">Lygocoris lucorum</name>
    <dbReference type="NCBI Taxonomy" id="248454"/>
    <lineage>
        <taxon>Eukaryota</taxon>
        <taxon>Metazoa</taxon>
        <taxon>Ecdysozoa</taxon>
        <taxon>Arthropoda</taxon>
        <taxon>Hexapoda</taxon>
        <taxon>Insecta</taxon>
        <taxon>Pterygota</taxon>
        <taxon>Neoptera</taxon>
        <taxon>Paraneoptera</taxon>
        <taxon>Hemiptera</taxon>
        <taxon>Heteroptera</taxon>
        <taxon>Panheteroptera</taxon>
        <taxon>Cimicomorpha</taxon>
        <taxon>Miridae</taxon>
        <taxon>Mirini</taxon>
        <taxon>Apolygus</taxon>
    </lineage>
</organism>
<comment type="caution">
    <text evidence="11">The sequence shown here is derived from an EMBL/GenBank/DDBJ whole genome shotgun (WGS) entry which is preliminary data.</text>
</comment>
<comment type="function">
    <text evidence="8">Catalytic subunit of a complex which severs microtubules in an ATP-dependent manner. Microtubule severing may promote rapid reorganization of cellular microtubule arrays and the release of microtubules from the centrosome following nucleation.</text>
</comment>
<comment type="similarity">
    <text evidence="8">Belongs to the AAA ATPase family. Katanin p60 subunit A1 subfamily.</text>
</comment>
<dbReference type="Pfam" id="PF17862">
    <property type="entry name" value="AAA_lid_3"/>
    <property type="match status" value="1"/>
</dbReference>
<dbReference type="GO" id="GO:0005737">
    <property type="term" value="C:cytoplasm"/>
    <property type="evidence" value="ECO:0007669"/>
    <property type="project" value="UniProtKB-SubCell"/>
</dbReference>
<dbReference type="SMART" id="SM00382">
    <property type="entry name" value="AAA"/>
    <property type="match status" value="1"/>
</dbReference>
<keyword evidence="5 8" id="KW-0067">ATP-binding</keyword>
<dbReference type="GO" id="GO:0005813">
    <property type="term" value="C:centrosome"/>
    <property type="evidence" value="ECO:0007669"/>
    <property type="project" value="UniProtKB-SubCell"/>
</dbReference>
<keyword evidence="8" id="KW-0498">Mitosis</keyword>
<dbReference type="InterPro" id="IPR028596">
    <property type="entry name" value="KATNA1"/>
</dbReference>
<feature type="region of interest" description="Disordered" evidence="9">
    <location>
        <begin position="132"/>
        <end position="198"/>
    </location>
</feature>
<evidence type="ECO:0000256" key="6">
    <source>
        <dbReference type="ARBA" id="ARBA00023212"/>
    </source>
</evidence>
<dbReference type="GO" id="GO:0008568">
    <property type="term" value="F:microtubule severing ATPase activity"/>
    <property type="evidence" value="ECO:0007669"/>
    <property type="project" value="UniProtKB-EC"/>
</dbReference>
<feature type="domain" description="AAA+ ATPase" evidence="10">
    <location>
        <begin position="313"/>
        <end position="452"/>
    </location>
</feature>
<comment type="subunit">
    <text evidence="8">Can homooligomerize into hexameric rings, which may be promoted by interaction with microtubules. Interacts with KATNB1, which may serve as a targeting subunit.</text>
</comment>
<dbReference type="Proteomes" id="UP000466442">
    <property type="component" value="Linkage Group LG9"/>
</dbReference>
<evidence type="ECO:0000313" key="11">
    <source>
        <dbReference type="EMBL" id="KAF6205696.1"/>
    </source>
</evidence>
<dbReference type="PROSITE" id="PS00674">
    <property type="entry name" value="AAA"/>
    <property type="match status" value="1"/>
</dbReference>
<dbReference type="EC" id="5.6.1.1" evidence="8"/>
<dbReference type="OrthoDB" id="5334845at2759"/>
<dbReference type="Gene3D" id="1.10.8.60">
    <property type="match status" value="1"/>
</dbReference>
<dbReference type="Pfam" id="PF00004">
    <property type="entry name" value="AAA"/>
    <property type="match status" value="1"/>
</dbReference>
<dbReference type="GO" id="GO:0051013">
    <property type="term" value="P:microtubule severing"/>
    <property type="evidence" value="ECO:0007669"/>
    <property type="project" value="UniProtKB-UniRule"/>
</dbReference>
<keyword evidence="8" id="KW-0132">Cell division</keyword>
<dbReference type="Gene3D" id="3.40.50.300">
    <property type="entry name" value="P-loop containing nucleotide triphosphate hydrolases"/>
    <property type="match status" value="1"/>
</dbReference>
<evidence type="ECO:0000256" key="4">
    <source>
        <dbReference type="ARBA" id="ARBA00022741"/>
    </source>
</evidence>
<dbReference type="GO" id="GO:0000922">
    <property type="term" value="C:spindle pole"/>
    <property type="evidence" value="ECO:0007669"/>
    <property type="project" value="UniProtKB-SubCell"/>
</dbReference>
<keyword evidence="4 8" id="KW-0547">Nucleotide-binding</keyword>
<evidence type="ECO:0000256" key="3">
    <source>
        <dbReference type="ARBA" id="ARBA00022701"/>
    </source>
</evidence>
<dbReference type="InterPro" id="IPR050304">
    <property type="entry name" value="MT-severing_AAA_ATPase"/>
</dbReference>
<dbReference type="FunFam" id="1.10.8.60:FF:000025">
    <property type="entry name" value="Katanin p60 ATPase-containing subunit A1"/>
    <property type="match status" value="1"/>
</dbReference>
<evidence type="ECO:0000259" key="10">
    <source>
        <dbReference type="SMART" id="SM00382"/>
    </source>
</evidence>
<dbReference type="GO" id="GO:0008017">
    <property type="term" value="F:microtubule binding"/>
    <property type="evidence" value="ECO:0007669"/>
    <property type="project" value="UniProtKB-UniRule"/>
</dbReference>
<feature type="compositionally biased region" description="Basic and acidic residues" evidence="9">
    <location>
        <begin position="91"/>
        <end position="100"/>
    </location>
</feature>
<dbReference type="EMBL" id="WIXP02000009">
    <property type="protein sequence ID" value="KAF6205696.1"/>
    <property type="molecule type" value="Genomic_DNA"/>
</dbReference>
<keyword evidence="7 8" id="KW-0413">Isomerase</keyword>
<dbReference type="PANTHER" id="PTHR23074">
    <property type="entry name" value="AAA DOMAIN-CONTAINING"/>
    <property type="match status" value="1"/>
</dbReference>
<dbReference type="InterPro" id="IPR015415">
    <property type="entry name" value="Spast_Vps4_C"/>
</dbReference>
<dbReference type="FunFam" id="3.40.50.300:FF:000159">
    <property type="entry name" value="Katanin p60 ATPase-containing subunit A1"/>
    <property type="match status" value="1"/>
</dbReference>
<feature type="region of interest" description="Disordered" evidence="9">
    <location>
        <begin position="52"/>
        <end position="114"/>
    </location>
</feature>
<protein>
    <recommendedName>
        <fullName evidence="8">Katanin p60 ATPase-containing subunit A1</fullName>
        <shortName evidence="8">Katanin p60 subunit A1</shortName>
        <ecNumber evidence="8">5.6.1.1</ecNumber>
    </recommendedName>
    <alternativeName>
        <fullName evidence="8">p60 katanin</fullName>
    </alternativeName>
</protein>
<comment type="subcellular location">
    <subcellularLocation>
        <location evidence="1">Cytoplasm</location>
        <location evidence="1">Cytoskeleton</location>
    </subcellularLocation>
    <subcellularLocation>
        <location evidence="8">Cytoplasm</location>
    </subcellularLocation>
    <subcellularLocation>
        <location evidence="8">Cytoplasm</location>
        <location evidence="8">Cytoskeleton</location>
        <location evidence="8">Microtubule organizing center</location>
        <location evidence="8">Centrosome</location>
    </subcellularLocation>
    <subcellularLocation>
        <location evidence="8">Cytoplasm</location>
        <location evidence="8">Cytoskeleton</location>
        <location evidence="8">Spindle pole</location>
    </subcellularLocation>
    <subcellularLocation>
        <location evidence="8">Cytoplasm</location>
        <location evidence="8">Cytoskeleton</location>
        <location evidence="8">Spindle</location>
    </subcellularLocation>
    <text evidence="8">Predominantly cytoplasmic. Also localized to the interphase centrosome and the mitotic spindle poles. Enhanced recruitment to the mitotic spindle poles requires microtubules and interaction with KATNB1.</text>
</comment>
<keyword evidence="6 8" id="KW-0206">Cytoskeleton</keyword>
<dbReference type="GO" id="GO:0016887">
    <property type="term" value="F:ATP hydrolysis activity"/>
    <property type="evidence" value="ECO:0007669"/>
    <property type="project" value="InterPro"/>
</dbReference>
<evidence type="ECO:0000256" key="8">
    <source>
        <dbReference type="HAMAP-Rule" id="MF_03023"/>
    </source>
</evidence>
<evidence type="ECO:0000256" key="2">
    <source>
        <dbReference type="ARBA" id="ARBA00022490"/>
    </source>
</evidence>
<dbReference type="SUPFAM" id="SSF52540">
    <property type="entry name" value="P-loop containing nucleoside triphosphate hydrolases"/>
    <property type="match status" value="1"/>
</dbReference>
<keyword evidence="2 8" id="KW-0963">Cytoplasm</keyword>
<keyword evidence="3 8" id="KW-0493">Microtubule</keyword>
<feature type="binding site" evidence="8">
    <location>
        <begin position="321"/>
        <end position="328"/>
    </location>
    <ligand>
        <name>ATP</name>
        <dbReference type="ChEBI" id="CHEBI:30616"/>
    </ligand>
</feature>
<dbReference type="InterPro" id="IPR027417">
    <property type="entry name" value="P-loop_NTPase"/>
</dbReference>
<dbReference type="GO" id="GO:0005874">
    <property type="term" value="C:microtubule"/>
    <property type="evidence" value="ECO:0007669"/>
    <property type="project" value="UniProtKB-KW"/>
</dbReference>
<proteinExistence type="inferred from homology"/>
<evidence type="ECO:0000256" key="7">
    <source>
        <dbReference type="ARBA" id="ARBA00023235"/>
    </source>
</evidence>
<comment type="activity regulation">
    <text evidence="8">ATPase activity is stimulated by microtubules, which promote homooligomerization. ATP-dependent microtubule severing is stimulated by interaction with KATNB1.</text>
</comment>
<dbReference type="HAMAP" id="MF_03023">
    <property type="entry name" value="Katanin_p60_A1"/>
    <property type="match status" value="1"/>
</dbReference>
<comment type="catalytic activity">
    <reaction evidence="8">
        <text>n ATP + n H2O + a microtubule = n ADP + n phosphate + (n+1) alpha/beta tubulin heterodimers.</text>
        <dbReference type="EC" id="5.6.1.1"/>
    </reaction>
</comment>
<dbReference type="GO" id="GO:0051301">
    <property type="term" value="P:cell division"/>
    <property type="evidence" value="ECO:0007669"/>
    <property type="project" value="UniProtKB-KW"/>
</dbReference>
<dbReference type="InterPro" id="IPR003960">
    <property type="entry name" value="ATPase_AAA_CS"/>
</dbReference>
<dbReference type="Pfam" id="PF09336">
    <property type="entry name" value="Vps4_C"/>
    <property type="match status" value="1"/>
</dbReference>
<dbReference type="GO" id="GO:0005524">
    <property type="term" value="F:ATP binding"/>
    <property type="evidence" value="ECO:0007669"/>
    <property type="project" value="UniProtKB-KW"/>
</dbReference>
<dbReference type="InterPro" id="IPR003593">
    <property type="entry name" value="AAA+_ATPase"/>
</dbReference>
<keyword evidence="8" id="KW-0131">Cell cycle</keyword>
<feature type="compositionally biased region" description="Basic residues" evidence="9">
    <location>
        <begin position="161"/>
        <end position="170"/>
    </location>
</feature>
<evidence type="ECO:0000256" key="1">
    <source>
        <dbReference type="ARBA" id="ARBA00004245"/>
    </source>
</evidence>
<evidence type="ECO:0000256" key="5">
    <source>
        <dbReference type="ARBA" id="ARBA00022840"/>
    </source>
</evidence>
<sequence length="560" mass="63729">MAFFSLGNPFTVFLNDPFFRTSTPARDGFQQMAHMMDSMLLDSFSPISFTKVTARPNRTRRSRQTSPSPPTVRNQGFPRFGSDSCLLTEVQTKETGEDQRHHNHTSPNSRVVTNKWVASLRKRDPELLPAINKTRVSSHSSSVPKVKDNVPIMGVSGTNYRTRRSSRSLTKKSSSGSQDEKLEDAKKDIGGSSGEVSERERKLQEFRRLVLRSKYSNQRFSFRDVFKELTSNLNGEFDDHHQQQRSNSKDDKVFQPLGYESHLVETLEKDILQKHPDVKWSQVAGLMEAKSVLQEAMVLPLLLPEFFKGIRRPWKGVLMVGPPGTGKTMLAKAVATECGTTFFNVSSSTLTSKYRGESEKLVRLLFEMARFYAPSTIFIDEIDSLCSQRGTDSEHEASRRFKAELLIQMDGINSMSGEEKIIMVLAATNHPWDIDEAFRRRFEKRIFIPLPDDDTRIALLKLCLKNLELDPTLEYNKISANLEGYTCSDIINVCRDASMMSMRRMIMGRSPEEIRKLKKSEVDLPVTAYDFKEAVSKCKKSVSAKDIERYSAWIEEFGSC</sequence>
<dbReference type="InterPro" id="IPR003959">
    <property type="entry name" value="ATPase_AAA_core"/>
</dbReference>
<evidence type="ECO:0000256" key="9">
    <source>
        <dbReference type="SAM" id="MobiDB-lite"/>
    </source>
</evidence>
<dbReference type="PANTHER" id="PTHR23074:SF152">
    <property type="entry name" value="KATANIN P60 ATPASE-CONTAINING SUBUNIT A1"/>
    <property type="match status" value="1"/>
</dbReference>